<dbReference type="RefSeq" id="WP_106008972.1">
    <property type="nucleotide sequence ID" value="NZ_JALCPJ010000008.1"/>
</dbReference>
<keyword evidence="8 14" id="KW-0511">Multifunctional enzyme</keyword>
<comment type="function">
    <text evidence="14">Catalyzes the condensation reaction of fatty acid synthesis by the addition to an acyl acceptor of two carbons from malonyl-ACP. Catalyzes the first condensation reaction which initiates fatty acid synthesis and may therefore play a role in governing the total rate of fatty acid production. Possesses both acetoacetyl-ACP synthase and acetyl transacylase activities. Its substrate specificity determines the biosynthesis of branched-chain and/or straight-chain of fatty acids.</text>
</comment>
<feature type="active site" evidence="14">
    <location>
        <position position="112"/>
    </location>
</feature>
<evidence type="ECO:0000256" key="5">
    <source>
        <dbReference type="ARBA" id="ARBA00022832"/>
    </source>
</evidence>
<accession>A0A2T0BP51</accession>
<feature type="active site" evidence="14">
    <location>
        <position position="281"/>
    </location>
</feature>
<feature type="active site" evidence="14">
    <location>
        <position position="251"/>
    </location>
</feature>
<evidence type="ECO:0000256" key="6">
    <source>
        <dbReference type="ARBA" id="ARBA00023098"/>
    </source>
</evidence>
<comment type="catalytic activity">
    <reaction evidence="11">
        <text>(2S)-2-methylbutanoyl-CoA + malonyl-[ACP] + H(+) = (4S)-4-methyl-3-oxohexanoyl-[ACP] + CO2 + CoA</text>
        <dbReference type="Rhea" id="RHEA:42276"/>
        <dbReference type="Rhea" id="RHEA-COMP:9623"/>
        <dbReference type="Rhea" id="RHEA-COMP:17148"/>
        <dbReference type="ChEBI" id="CHEBI:15378"/>
        <dbReference type="ChEBI" id="CHEBI:16526"/>
        <dbReference type="ChEBI" id="CHEBI:57287"/>
        <dbReference type="ChEBI" id="CHEBI:78449"/>
        <dbReference type="ChEBI" id="CHEBI:88166"/>
        <dbReference type="ChEBI" id="CHEBI:167462"/>
        <dbReference type="EC" id="2.3.1.300"/>
    </reaction>
    <physiologicalReaction direction="left-to-right" evidence="11">
        <dbReference type="Rhea" id="RHEA:42277"/>
    </physiologicalReaction>
</comment>
<dbReference type="HAMAP" id="MF_01815">
    <property type="entry name" value="FabH"/>
    <property type="match status" value="1"/>
</dbReference>
<dbReference type="GO" id="GO:0006633">
    <property type="term" value="P:fatty acid biosynthetic process"/>
    <property type="evidence" value="ECO:0007669"/>
    <property type="project" value="UniProtKB-UniRule"/>
</dbReference>
<comment type="similarity">
    <text evidence="2 14">Belongs to the thiolase-like superfamily. FabH family.</text>
</comment>
<dbReference type="OrthoDB" id="9815506at2"/>
<dbReference type="Pfam" id="PF08545">
    <property type="entry name" value="ACP_syn_III"/>
    <property type="match status" value="1"/>
</dbReference>
<keyword evidence="18" id="KW-1185">Reference proteome</keyword>
<evidence type="ECO:0000313" key="17">
    <source>
        <dbReference type="EMBL" id="PRR85650.1"/>
    </source>
</evidence>
<evidence type="ECO:0000256" key="9">
    <source>
        <dbReference type="ARBA" id="ARBA00023315"/>
    </source>
</evidence>
<dbReference type="InterPro" id="IPR013747">
    <property type="entry name" value="ACP_syn_III_C"/>
</dbReference>
<evidence type="ECO:0000256" key="10">
    <source>
        <dbReference type="ARBA" id="ARBA00051096"/>
    </source>
</evidence>
<dbReference type="Pfam" id="PF08541">
    <property type="entry name" value="ACP_syn_III_C"/>
    <property type="match status" value="1"/>
</dbReference>
<keyword evidence="5 14" id="KW-0276">Fatty acid metabolism</keyword>
<dbReference type="GO" id="GO:0004315">
    <property type="term" value="F:3-oxoacyl-[acyl-carrier-protein] synthase activity"/>
    <property type="evidence" value="ECO:0007669"/>
    <property type="project" value="InterPro"/>
</dbReference>
<feature type="region of interest" description="ACP-binding" evidence="14">
    <location>
        <begin position="252"/>
        <end position="256"/>
    </location>
</feature>
<dbReference type="CDD" id="cd00830">
    <property type="entry name" value="KAS_III"/>
    <property type="match status" value="1"/>
</dbReference>
<dbReference type="GO" id="GO:0005737">
    <property type="term" value="C:cytoplasm"/>
    <property type="evidence" value="ECO:0007669"/>
    <property type="project" value="UniProtKB-SubCell"/>
</dbReference>
<keyword evidence="14" id="KW-0963">Cytoplasm</keyword>
<reference evidence="17 18" key="1">
    <citation type="submission" date="2018-03" db="EMBL/GenBank/DDBJ databases">
        <title>Genome sequence of Clostridium luticellarii DSM 29923.</title>
        <authorList>
            <person name="Poehlein A."/>
            <person name="Daniel R."/>
        </authorList>
    </citation>
    <scope>NUCLEOTIDE SEQUENCE [LARGE SCALE GENOMIC DNA]</scope>
    <source>
        <strain evidence="17 18">DSM 29923</strain>
    </source>
</reference>
<dbReference type="NCBIfam" id="NF006829">
    <property type="entry name" value="PRK09352.1"/>
    <property type="match status" value="1"/>
</dbReference>
<protein>
    <recommendedName>
        <fullName evidence="14">Beta-ketoacyl-[acyl-carrier-protein] synthase III</fullName>
        <shortName evidence="14">Beta-ketoacyl-ACP synthase III</shortName>
        <shortName evidence="14">KAS III</shortName>
        <ecNumber evidence="14">2.3.1.180</ecNumber>
    </recommendedName>
    <alternativeName>
        <fullName evidence="14">3-oxoacyl-[acyl-carrier-protein] synthase 3</fullName>
    </alternativeName>
    <alternativeName>
        <fullName evidence="14">3-oxoacyl-[acyl-carrier-protein] synthase III</fullName>
    </alternativeName>
</protein>
<dbReference type="NCBIfam" id="TIGR00747">
    <property type="entry name" value="fabH"/>
    <property type="match status" value="1"/>
</dbReference>
<gene>
    <name evidence="14 17" type="primary">fabH</name>
    <name evidence="17" type="ORF">CLLU_14050</name>
</gene>
<evidence type="ECO:0000256" key="4">
    <source>
        <dbReference type="ARBA" id="ARBA00022679"/>
    </source>
</evidence>
<evidence type="ECO:0000256" key="7">
    <source>
        <dbReference type="ARBA" id="ARBA00023160"/>
    </source>
</evidence>
<dbReference type="GO" id="GO:0033818">
    <property type="term" value="F:beta-ketoacyl-acyl-carrier-protein synthase III activity"/>
    <property type="evidence" value="ECO:0007669"/>
    <property type="project" value="UniProtKB-UniRule"/>
</dbReference>
<evidence type="ECO:0000256" key="11">
    <source>
        <dbReference type="ARBA" id="ARBA00052407"/>
    </source>
</evidence>
<name>A0A2T0BP51_9CLOT</name>
<dbReference type="InterPro" id="IPR013751">
    <property type="entry name" value="ACP_syn_III_N"/>
</dbReference>
<dbReference type="AlphaFoldDB" id="A0A2T0BP51"/>
<dbReference type="UniPathway" id="UPA00094"/>
<comment type="caution">
    <text evidence="17">The sequence shown here is derived from an EMBL/GenBank/DDBJ whole genome shotgun (WGS) entry which is preliminary data.</text>
</comment>
<sequence length="325" mass="35293">MNKVEIIGTGSYVPSKVVSNNELSRMVNTSDEWIRTRTGIRERRISQGEDTSDMATKASIEAMKSANIEAGQIDLIILSTATPDSFIPSTSCIVQKNIKAVNATCFDISAACSGFIYAVDIGAQFIRSGRFKTVLVIGAETLSKIIDWQDRNTCILFGDGASAAILQSGEEEDIIAIHTGADGSKGRALTCPAIPVSNFYLKDEITLNKSKVSMDGKEIFKFAVKIMVKLVKLLLEESHCSLEEIKYIIPHQANYRIIECAAQKLGINTSKFYTNLDHYGNTSAASIGIALDEVYKKNLVESGDKILVVGFGGGLTYGGIIIKVR</sequence>
<evidence type="ECO:0000256" key="14">
    <source>
        <dbReference type="HAMAP-Rule" id="MF_01815"/>
    </source>
</evidence>
<dbReference type="EMBL" id="PVXP01000014">
    <property type="protein sequence ID" value="PRR85650.1"/>
    <property type="molecule type" value="Genomic_DNA"/>
</dbReference>
<evidence type="ECO:0000313" key="18">
    <source>
        <dbReference type="Proteomes" id="UP000237798"/>
    </source>
</evidence>
<comment type="catalytic activity">
    <reaction evidence="13">
        <text>3-methylbutanoyl-CoA + malonyl-[ACP] + H(+) = 5-methyl-3-oxohexanoyl-[ACP] + CO2 + CoA</text>
        <dbReference type="Rhea" id="RHEA:42272"/>
        <dbReference type="Rhea" id="RHEA-COMP:9623"/>
        <dbReference type="Rhea" id="RHEA-COMP:9941"/>
        <dbReference type="ChEBI" id="CHEBI:15378"/>
        <dbReference type="ChEBI" id="CHEBI:16526"/>
        <dbReference type="ChEBI" id="CHEBI:57287"/>
        <dbReference type="ChEBI" id="CHEBI:57345"/>
        <dbReference type="ChEBI" id="CHEBI:78449"/>
        <dbReference type="ChEBI" id="CHEBI:78822"/>
        <dbReference type="EC" id="2.3.1.300"/>
    </reaction>
    <physiologicalReaction direction="left-to-right" evidence="13">
        <dbReference type="Rhea" id="RHEA:42273"/>
    </physiologicalReaction>
</comment>
<evidence type="ECO:0000256" key="1">
    <source>
        <dbReference type="ARBA" id="ARBA00005194"/>
    </source>
</evidence>
<dbReference type="SUPFAM" id="SSF53901">
    <property type="entry name" value="Thiolase-like"/>
    <property type="match status" value="1"/>
</dbReference>
<dbReference type="FunFam" id="3.40.47.10:FF:000004">
    <property type="entry name" value="3-oxoacyl-[acyl-carrier-protein] synthase 3"/>
    <property type="match status" value="1"/>
</dbReference>
<comment type="catalytic activity">
    <reaction evidence="12">
        <text>2-methylpropanoyl-CoA + malonyl-[ACP] + H(+) = 4-methyl-3-oxopentanoyl-[ACP] + CO2 + CoA</text>
        <dbReference type="Rhea" id="RHEA:42268"/>
        <dbReference type="Rhea" id="RHEA-COMP:9623"/>
        <dbReference type="Rhea" id="RHEA-COMP:9940"/>
        <dbReference type="ChEBI" id="CHEBI:15378"/>
        <dbReference type="ChEBI" id="CHEBI:16526"/>
        <dbReference type="ChEBI" id="CHEBI:57287"/>
        <dbReference type="ChEBI" id="CHEBI:57338"/>
        <dbReference type="ChEBI" id="CHEBI:78449"/>
        <dbReference type="ChEBI" id="CHEBI:78820"/>
        <dbReference type="EC" id="2.3.1.300"/>
    </reaction>
    <physiologicalReaction direction="left-to-right" evidence="12">
        <dbReference type="Rhea" id="RHEA:42269"/>
    </physiologicalReaction>
</comment>
<keyword evidence="3 14" id="KW-0444">Lipid biosynthesis</keyword>
<comment type="catalytic activity">
    <reaction evidence="10">
        <text>malonyl-[ACP] + acetyl-CoA + H(+) = 3-oxobutanoyl-[ACP] + CO2 + CoA</text>
        <dbReference type="Rhea" id="RHEA:12080"/>
        <dbReference type="Rhea" id="RHEA-COMP:9623"/>
        <dbReference type="Rhea" id="RHEA-COMP:9625"/>
        <dbReference type="ChEBI" id="CHEBI:15378"/>
        <dbReference type="ChEBI" id="CHEBI:16526"/>
        <dbReference type="ChEBI" id="CHEBI:57287"/>
        <dbReference type="ChEBI" id="CHEBI:57288"/>
        <dbReference type="ChEBI" id="CHEBI:78449"/>
        <dbReference type="ChEBI" id="CHEBI:78450"/>
        <dbReference type="EC" id="2.3.1.180"/>
    </reaction>
    <physiologicalReaction direction="left-to-right" evidence="10">
        <dbReference type="Rhea" id="RHEA:12081"/>
    </physiologicalReaction>
</comment>
<evidence type="ECO:0000259" key="16">
    <source>
        <dbReference type="Pfam" id="PF08545"/>
    </source>
</evidence>
<evidence type="ECO:0000256" key="3">
    <source>
        <dbReference type="ARBA" id="ARBA00022516"/>
    </source>
</evidence>
<dbReference type="InterPro" id="IPR016039">
    <property type="entry name" value="Thiolase-like"/>
</dbReference>
<comment type="subcellular location">
    <subcellularLocation>
        <location evidence="14">Cytoplasm</location>
    </subcellularLocation>
</comment>
<evidence type="ECO:0000256" key="13">
    <source>
        <dbReference type="ARBA" id="ARBA00052985"/>
    </source>
</evidence>
<proteinExistence type="inferred from homology"/>
<feature type="domain" description="Beta-ketoacyl-[acyl-carrier-protein] synthase III C-terminal" evidence="15">
    <location>
        <begin position="235"/>
        <end position="323"/>
    </location>
</feature>
<dbReference type="PANTHER" id="PTHR43091:SF1">
    <property type="entry name" value="BETA-KETOACYL-[ACYL-CARRIER-PROTEIN] SYNTHASE III, CHLOROPLASTIC"/>
    <property type="match status" value="1"/>
</dbReference>
<dbReference type="PANTHER" id="PTHR43091">
    <property type="entry name" value="3-OXOACYL-[ACYL-CARRIER-PROTEIN] SYNTHASE"/>
    <property type="match status" value="1"/>
</dbReference>
<comment type="domain">
    <text evidence="14">The last Arg residue of the ACP-binding site is essential for the weak association between ACP/AcpP and FabH.</text>
</comment>
<evidence type="ECO:0000256" key="8">
    <source>
        <dbReference type="ARBA" id="ARBA00023268"/>
    </source>
</evidence>
<keyword evidence="4 14" id="KW-0808">Transferase</keyword>
<dbReference type="Proteomes" id="UP000237798">
    <property type="component" value="Unassembled WGS sequence"/>
</dbReference>
<dbReference type="InterPro" id="IPR004655">
    <property type="entry name" value="FabH"/>
</dbReference>
<dbReference type="Gene3D" id="3.40.47.10">
    <property type="match status" value="1"/>
</dbReference>
<dbReference type="EC" id="2.3.1.180" evidence="14"/>
<evidence type="ECO:0000256" key="2">
    <source>
        <dbReference type="ARBA" id="ARBA00008642"/>
    </source>
</evidence>
<organism evidence="17 18">
    <name type="scientific">Clostridium luticellarii</name>
    <dbReference type="NCBI Taxonomy" id="1691940"/>
    <lineage>
        <taxon>Bacteria</taxon>
        <taxon>Bacillati</taxon>
        <taxon>Bacillota</taxon>
        <taxon>Clostridia</taxon>
        <taxon>Eubacteriales</taxon>
        <taxon>Clostridiaceae</taxon>
        <taxon>Clostridium</taxon>
    </lineage>
</organism>
<comment type="subunit">
    <text evidence="14">Homodimer.</text>
</comment>
<feature type="domain" description="Beta-ketoacyl-[acyl-carrier-protein] synthase III N-terminal" evidence="16">
    <location>
        <begin position="106"/>
        <end position="183"/>
    </location>
</feature>
<keyword evidence="9 14" id="KW-0012">Acyltransferase</keyword>
<comment type="pathway">
    <text evidence="1 14">Lipid metabolism; fatty acid biosynthesis.</text>
</comment>
<evidence type="ECO:0000256" key="12">
    <source>
        <dbReference type="ARBA" id="ARBA00052467"/>
    </source>
</evidence>
<keyword evidence="6 14" id="KW-0443">Lipid metabolism</keyword>
<keyword evidence="7 14" id="KW-0275">Fatty acid biosynthesis</keyword>
<evidence type="ECO:0000259" key="15">
    <source>
        <dbReference type="Pfam" id="PF08541"/>
    </source>
</evidence>